<gene>
    <name evidence="4" type="ORF">SAMN06265219_10373</name>
</gene>
<evidence type="ECO:0000259" key="3">
    <source>
        <dbReference type="Pfam" id="PF00294"/>
    </source>
</evidence>
<dbReference type="AlphaFoldDB" id="A0A521BUW9"/>
<dbReference type="GO" id="GO:0016301">
    <property type="term" value="F:kinase activity"/>
    <property type="evidence" value="ECO:0007669"/>
    <property type="project" value="UniProtKB-KW"/>
</dbReference>
<organism evidence="4 5">
    <name type="scientific">Gracilimonas mengyeensis</name>
    <dbReference type="NCBI Taxonomy" id="1302730"/>
    <lineage>
        <taxon>Bacteria</taxon>
        <taxon>Pseudomonadati</taxon>
        <taxon>Balneolota</taxon>
        <taxon>Balneolia</taxon>
        <taxon>Balneolales</taxon>
        <taxon>Balneolaceae</taxon>
        <taxon>Gracilimonas</taxon>
    </lineage>
</organism>
<dbReference type="Pfam" id="PF00294">
    <property type="entry name" value="PfkB"/>
    <property type="match status" value="1"/>
</dbReference>
<keyword evidence="5" id="KW-1185">Reference proteome</keyword>
<evidence type="ECO:0000256" key="1">
    <source>
        <dbReference type="ARBA" id="ARBA00022679"/>
    </source>
</evidence>
<dbReference type="InterPro" id="IPR011611">
    <property type="entry name" value="PfkB_dom"/>
</dbReference>
<name>A0A521BUW9_9BACT</name>
<dbReference type="OrthoDB" id="9813569at2"/>
<reference evidence="4 5" key="1">
    <citation type="submission" date="2017-05" db="EMBL/GenBank/DDBJ databases">
        <authorList>
            <person name="Varghese N."/>
            <person name="Submissions S."/>
        </authorList>
    </citation>
    <scope>NUCLEOTIDE SEQUENCE [LARGE SCALE GENOMIC DNA]</scope>
    <source>
        <strain evidence="4 5">DSM 21985</strain>
    </source>
</reference>
<keyword evidence="1" id="KW-0808">Transferase</keyword>
<dbReference type="RefSeq" id="WP_142453502.1">
    <property type="nucleotide sequence ID" value="NZ_FXTP01000003.1"/>
</dbReference>
<dbReference type="CDD" id="cd01166">
    <property type="entry name" value="KdgK"/>
    <property type="match status" value="1"/>
</dbReference>
<protein>
    <submittedName>
        <fullName evidence="4">Sugar or nucleoside kinase, ribokinase family</fullName>
    </submittedName>
</protein>
<dbReference type="Gene3D" id="3.40.1190.20">
    <property type="match status" value="1"/>
</dbReference>
<feature type="domain" description="Carbohydrate kinase PfkB" evidence="3">
    <location>
        <begin position="7"/>
        <end position="297"/>
    </location>
</feature>
<evidence type="ECO:0000313" key="5">
    <source>
        <dbReference type="Proteomes" id="UP000317557"/>
    </source>
</evidence>
<dbReference type="Proteomes" id="UP000317557">
    <property type="component" value="Unassembled WGS sequence"/>
</dbReference>
<dbReference type="PANTHER" id="PTHR10584:SF166">
    <property type="entry name" value="RIBOKINASE"/>
    <property type="match status" value="1"/>
</dbReference>
<dbReference type="PANTHER" id="PTHR10584">
    <property type="entry name" value="SUGAR KINASE"/>
    <property type="match status" value="1"/>
</dbReference>
<dbReference type="EMBL" id="FXTP01000003">
    <property type="protein sequence ID" value="SMO50461.1"/>
    <property type="molecule type" value="Genomic_DNA"/>
</dbReference>
<sequence>MSQKEFDVLVVGELNVDLILNGIDGFPEMGKEKLADDLTLTLGSSSAIFASNLSSLGANVGFIGKIGDDLFGHKVLAELQKKNVSTDLIIKDKSLATGVTVALNYDEDRAMVTHQGAMTELGIDDITDEQLAKARHLHFSSYFLQPKIAKDISTLMKRAKALGLTTSIDPQWDPEEKWDMNLDQVLPHVDVFLPNQAELVNLTGDKDWEVSIRKLQQKGNHVIVKLGSKGSAYMHEGEIRQEPSFYNDEVVDAIGAGDSFNTGFIRKFIDGASIKECCRFGNLTGALSTTNSGGTNAFTDLKALESIAKEKFDLEINLTSL</sequence>
<keyword evidence="2 4" id="KW-0418">Kinase</keyword>
<evidence type="ECO:0000256" key="2">
    <source>
        <dbReference type="ARBA" id="ARBA00022777"/>
    </source>
</evidence>
<accession>A0A521BUW9</accession>
<dbReference type="InterPro" id="IPR029056">
    <property type="entry name" value="Ribokinase-like"/>
</dbReference>
<evidence type="ECO:0000313" key="4">
    <source>
        <dbReference type="EMBL" id="SMO50461.1"/>
    </source>
</evidence>
<dbReference type="SUPFAM" id="SSF53613">
    <property type="entry name" value="Ribokinase-like"/>
    <property type="match status" value="1"/>
</dbReference>
<proteinExistence type="predicted"/>